<gene>
    <name evidence="3" type="ORF">CR513_34791</name>
</gene>
<evidence type="ECO:0000259" key="2">
    <source>
        <dbReference type="Pfam" id="PF22936"/>
    </source>
</evidence>
<evidence type="ECO:0000313" key="4">
    <source>
        <dbReference type="Proteomes" id="UP000257109"/>
    </source>
</evidence>
<dbReference type="Proteomes" id="UP000257109">
    <property type="component" value="Unassembled WGS sequence"/>
</dbReference>
<organism evidence="3 4">
    <name type="scientific">Mucuna pruriens</name>
    <name type="common">Velvet bean</name>
    <name type="synonym">Dolichos pruriens</name>
    <dbReference type="NCBI Taxonomy" id="157652"/>
    <lineage>
        <taxon>Eukaryota</taxon>
        <taxon>Viridiplantae</taxon>
        <taxon>Streptophyta</taxon>
        <taxon>Embryophyta</taxon>
        <taxon>Tracheophyta</taxon>
        <taxon>Spermatophyta</taxon>
        <taxon>Magnoliopsida</taxon>
        <taxon>eudicotyledons</taxon>
        <taxon>Gunneridae</taxon>
        <taxon>Pentapetalae</taxon>
        <taxon>rosids</taxon>
        <taxon>fabids</taxon>
        <taxon>Fabales</taxon>
        <taxon>Fabaceae</taxon>
        <taxon>Papilionoideae</taxon>
        <taxon>50 kb inversion clade</taxon>
        <taxon>NPAAA clade</taxon>
        <taxon>indigoferoid/millettioid clade</taxon>
        <taxon>Phaseoleae</taxon>
        <taxon>Mucuna</taxon>
    </lineage>
</organism>
<dbReference type="InterPro" id="IPR054722">
    <property type="entry name" value="PolX-like_BBD"/>
</dbReference>
<dbReference type="AlphaFoldDB" id="A0A371G0V8"/>
<reference evidence="3" key="1">
    <citation type="submission" date="2018-05" db="EMBL/GenBank/DDBJ databases">
        <title>Draft genome of Mucuna pruriens seed.</title>
        <authorList>
            <person name="Nnadi N.E."/>
            <person name="Vos R."/>
            <person name="Hasami M.H."/>
            <person name="Devisetty U.K."/>
            <person name="Aguiy J.C."/>
        </authorList>
    </citation>
    <scope>NUCLEOTIDE SEQUENCE [LARGE SCALE GENOMIC DNA]</scope>
    <source>
        <strain evidence="3">JCA_2017</strain>
    </source>
</reference>
<feature type="domain" description="Retrovirus-related Pol polyprotein from transposon TNT 1-94-like beta-barrel" evidence="2">
    <location>
        <begin position="1"/>
        <end position="42"/>
    </location>
</feature>
<comment type="caution">
    <text evidence="3">The sequence shown here is derived from an EMBL/GenBank/DDBJ whole genome shotgun (WGS) entry which is preliminary data.</text>
</comment>
<accession>A0A371G0V8</accession>
<protein>
    <recommendedName>
        <fullName evidence="2">Retrovirus-related Pol polyprotein from transposon TNT 1-94-like beta-barrel domain-containing protein</fullName>
    </recommendedName>
</protein>
<name>A0A371G0V8_MUCPR</name>
<dbReference type="Pfam" id="PF22936">
    <property type="entry name" value="Pol_BBD"/>
    <property type="match status" value="1"/>
</dbReference>
<feature type="non-terminal residue" evidence="3">
    <location>
        <position position="1"/>
    </location>
</feature>
<sequence length="95" mass="10482">MTHNASMFKELNHSYSSKVTIDNRESLYVKGKGIVVIETPSSTKYIYDCLEETKDLSIQVDAKSEKTVTATLFSDSETSNSSSASLLVPLQKASR</sequence>
<keyword evidence="4" id="KW-1185">Reference proteome</keyword>
<evidence type="ECO:0000256" key="1">
    <source>
        <dbReference type="SAM" id="MobiDB-lite"/>
    </source>
</evidence>
<dbReference type="EMBL" id="QJKJ01007116">
    <property type="protein sequence ID" value="RDX84204.1"/>
    <property type="molecule type" value="Genomic_DNA"/>
</dbReference>
<proteinExistence type="predicted"/>
<evidence type="ECO:0000313" key="3">
    <source>
        <dbReference type="EMBL" id="RDX84204.1"/>
    </source>
</evidence>
<feature type="region of interest" description="Disordered" evidence="1">
    <location>
        <begin position="74"/>
        <end position="95"/>
    </location>
</feature>